<dbReference type="GO" id="GO:0006360">
    <property type="term" value="P:transcription by RNA polymerase I"/>
    <property type="evidence" value="ECO:0007669"/>
    <property type="project" value="TreeGrafter"/>
</dbReference>
<dbReference type="Pfam" id="PF08243">
    <property type="entry name" value="SPT2"/>
    <property type="match status" value="1"/>
</dbReference>
<dbReference type="PANTHER" id="PTHR22691:SF8">
    <property type="entry name" value="PROTEIN SPT2 HOMOLOG"/>
    <property type="match status" value="1"/>
</dbReference>
<dbReference type="OrthoDB" id="6259853at2759"/>
<dbReference type="RefSeq" id="XP_024346979.1">
    <property type="nucleotide sequence ID" value="XM_024498598.1"/>
</dbReference>
<dbReference type="STRING" id="6210.W6U3U7"/>
<evidence type="ECO:0000313" key="5">
    <source>
        <dbReference type="Proteomes" id="UP000019149"/>
    </source>
</evidence>
<gene>
    <name evidence="4" type="ORF">EGR_09349</name>
</gene>
<name>W6U3U7_ECHGR</name>
<dbReference type="GO" id="GO:0006334">
    <property type="term" value="P:nucleosome assembly"/>
    <property type="evidence" value="ECO:0007669"/>
    <property type="project" value="TreeGrafter"/>
</dbReference>
<accession>W6U3U7</accession>
<keyword evidence="2" id="KW-0175">Coiled coil</keyword>
<feature type="region of interest" description="Disordered" evidence="3">
    <location>
        <begin position="187"/>
        <end position="213"/>
    </location>
</feature>
<organism evidence="4 5">
    <name type="scientific">Echinococcus granulosus</name>
    <name type="common">Hydatid tapeworm</name>
    <dbReference type="NCBI Taxonomy" id="6210"/>
    <lineage>
        <taxon>Eukaryota</taxon>
        <taxon>Metazoa</taxon>
        <taxon>Spiralia</taxon>
        <taxon>Lophotrochozoa</taxon>
        <taxon>Platyhelminthes</taxon>
        <taxon>Cestoda</taxon>
        <taxon>Eucestoda</taxon>
        <taxon>Cyclophyllidea</taxon>
        <taxon>Taeniidae</taxon>
        <taxon>Echinococcus</taxon>
        <taxon>Echinococcus granulosus group</taxon>
    </lineage>
</organism>
<feature type="region of interest" description="Disordered" evidence="3">
    <location>
        <begin position="62"/>
        <end position="81"/>
    </location>
</feature>
<keyword evidence="5" id="KW-1185">Reference proteome</keyword>
<dbReference type="CTD" id="36345064"/>
<dbReference type="GeneID" id="36345064"/>
<sequence length="213" mass="23752">MPRPLGIAAQLGLPRSKVESGLASLSSIRKTSFDSINSISKAIPPSNGNSSLRLAALPFNDQRRPPAIMEPPVKQPSLQPRMTMERSRAVVPTVQGIAAQYGSLPTASSGRSPNAYLDDESDEYASDDSFIDDTDCTSAKDYLRAVKDIHKSLHFDPNKYAKISKYDNLASMESSYRQIEKEEKLSMRLGAREDQEDMAMEAERRRRRMAKRL</sequence>
<dbReference type="Proteomes" id="UP000019149">
    <property type="component" value="Unassembled WGS sequence"/>
</dbReference>
<dbReference type="GO" id="GO:0042393">
    <property type="term" value="F:histone binding"/>
    <property type="evidence" value="ECO:0007669"/>
    <property type="project" value="TreeGrafter"/>
</dbReference>
<evidence type="ECO:0000256" key="1">
    <source>
        <dbReference type="ARBA" id="ARBA00006461"/>
    </source>
</evidence>
<proteinExistence type="inferred from homology"/>
<reference evidence="4 5" key="1">
    <citation type="journal article" date="2013" name="Nat. Genet.">
        <title>The genome of the hydatid tapeworm Echinococcus granulosus.</title>
        <authorList>
            <person name="Zheng H."/>
            <person name="Zhang W."/>
            <person name="Zhang L."/>
            <person name="Zhang Z."/>
            <person name="Li J."/>
            <person name="Lu G."/>
            <person name="Zhu Y."/>
            <person name="Wang Y."/>
            <person name="Huang Y."/>
            <person name="Liu J."/>
            <person name="Kang H."/>
            <person name="Chen J."/>
            <person name="Wang L."/>
            <person name="Chen A."/>
            <person name="Yu S."/>
            <person name="Gao Z."/>
            <person name="Jin L."/>
            <person name="Gu W."/>
            <person name="Wang Z."/>
            <person name="Zhao L."/>
            <person name="Shi B."/>
            <person name="Wen H."/>
            <person name="Lin R."/>
            <person name="Jones M.K."/>
            <person name="Brejova B."/>
            <person name="Vinar T."/>
            <person name="Zhao G."/>
            <person name="McManus D.P."/>
            <person name="Chen Z."/>
            <person name="Zhou Y."/>
            <person name="Wang S."/>
        </authorList>
    </citation>
    <scope>NUCLEOTIDE SEQUENCE [LARGE SCALE GENOMIC DNA]</scope>
</reference>
<evidence type="ECO:0000313" key="4">
    <source>
        <dbReference type="EMBL" id="EUB55783.1"/>
    </source>
</evidence>
<dbReference type="PANTHER" id="PTHR22691">
    <property type="entry name" value="YEAST SPT2-RELATED"/>
    <property type="match status" value="1"/>
</dbReference>
<comment type="similarity">
    <text evidence="1">Belongs to the SPT2 family.</text>
</comment>
<dbReference type="KEGG" id="egl:EGR_09349"/>
<evidence type="ECO:0000256" key="2">
    <source>
        <dbReference type="ARBA" id="ARBA00023054"/>
    </source>
</evidence>
<dbReference type="GO" id="GO:0003677">
    <property type="term" value="F:DNA binding"/>
    <property type="evidence" value="ECO:0007669"/>
    <property type="project" value="TreeGrafter"/>
</dbReference>
<protein>
    <submittedName>
        <fullName evidence="4">Protein SPT2</fullName>
    </submittedName>
</protein>
<dbReference type="InterPro" id="IPR013256">
    <property type="entry name" value="Chromatin_SPT2"/>
</dbReference>
<comment type="caution">
    <text evidence="4">The sequence shown here is derived from an EMBL/GenBank/DDBJ whole genome shotgun (WGS) entry which is preliminary data.</text>
</comment>
<dbReference type="AlphaFoldDB" id="W6U3U7"/>
<dbReference type="GO" id="GO:0005730">
    <property type="term" value="C:nucleolus"/>
    <property type="evidence" value="ECO:0007669"/>
    <property type="project" value="TreeGrafter"/>
</dbReference>
<evidence type="ECO:0000256" key="3">
    <source>
        <dbReference type="SAM" id="MobiDB-lite"/>
    </source>
</evidence>
<dbReference type="EMBL" id="APAU02000144">
    <property type="protein sequence ID" value="EUB55783.1"/>
    <property type="molecule type" value="Genomic_DNA"/>
</dbReference>